<dbReference type="OrthoDB" id="7872334at2"/>
<reference evidence="2" key="1">
    <citation type="journal article" date="2013" name="Genome Announc.">
        <title>Draft Genome Sequence of Loktanella cinnabarina LL-001T, Isolated from Deep-Sea Floor Sediment.</title>
        <authorList>
            <person name="Nishi S."/>
            <person name="Tsubouchi T."/>
            <person name="Takaki Y."/>
            <person name="Koyanagi R."/>
            <person name="Satoh N."/>
            <person name="Maruyama T."/>
            <person name="Hatada Y."/>
        </authorList>
    </citation>
    <scope>NUCLEOTIDE SEQUENCE [LARGE SCALE GENOMIC DNA]</scope>
    <source>
        <strain evidence="2">LL-001</strain>
    </source>
</reference>
<accession>U2YZT7</accession>
<evidence type="ECO:0000256" key="1">
    <source>
        <dbReference type="SAM" id="SignalP"/>
    </source>
</evidence>
<gene>
    <name evidence="2" type="ORF">MBELCI_0364</name>
</gene>
<name>U2YZT7_9RHOB</name>
<dbReference type="EMBL" id="BATB01000002">
    <property type="protein sequence ID" value="GAD54312.1"/>
    <property type="molecule type" value="Genomic_DNA"/>
</dbReference>
<keyword evidence="3" id="KW-1185">Reference proteome</keyword>
<protein>
    <recommendedName>
        <fullName evidence="4">PepSY domain-containing protein</fullName>
    </recommendedName>
</protein>
<dbReference type="AlphaFoldDB" id="U2YZT7"/>
<evidence type="ECO:0008006" key="4">
    <source>
        <dbReference type="Google" id="ProtNLM"/>
    </source>
</evidence>
<organism evidence="2 3">
    <name type="scientific">Limimaricola cinnabarinus LL-001</name>
    <dbReference type="NCBI Taxonomy" id="1337093"/>
    <lineage>
        <taxon>Bacteria</taxon>
        <taxon>Pseudomonadati</taxon>
        <taxon>Pseudomonadota</taxon>
        <taxon>Alphaproteobacteria</taxon>
        <taxon>Rhodobacterales</taxon>
        <taxon>Paracoccaceae</taxon>
        <taxon>Limimaricola</taxon>
    </lineage>
</organism>
<dbReference type="Proteomes" id="UP000016566">
    <property type="component" value="Unassembled WGS sequence"/>
</dbReference>
<feature type="chain" id="PRO_5004636738" description="PepSY domain-containing protein" evidence="1">
    <location>
        <begin position="24"/>
        <end position="87"/>
    </location>
</feature>
<proteinExistence type="predicted"/>
<evidence type="ECO:0000313" key="2">
    <source>
        <dbReference type="EMBL" id="GAD54312.1"/>
    </source>
</evidence>
<comment type="caution">
    <text evidence="2">The sequence shown here is derived from an EMBL/GenBank/DDBJ whole genome shotgun (WGS) entry which is preliminary data.</text>
</comment>
<keyword evidence="1" id="KW-0732">Signal</keyword>
<feature type="signal peptide" evidence="1">
    <location>
        <begin position="1"/>
        <end position="23"/>
    </location>
</feature>
<evidence type="ECO:0000313" key="3">
    <source>
        <dbReference type="Proteomes" id="UP000016566"/>
    </source>
</evidence>
<dbReference type="RefSeq" id="WP_021692421.1">
    <property type="nucleotide sequence ID" value="NZ_BATB01000002.1"/>
</dbReference>
<sequence>MRFNVLAGCAMGVALIAPSLSLAQDVLGYFDGVIAKLSEQGYREARLVDAEARRIVAYDSYGSEVSLIIDAHEGTIQSWDYVNMRDN</sequence>